<keyword evidence="10" id="KW-0460">Magnesium</keyword>
<dbReference type="EMBL" id="ACJX03000001">
    <property type="protein sequence ID" value="KRT34625.1"/>
    <property type="molecule type" value="Genomic_DNA"/>
</dbReference>
<keyword evidence="12" id="KW-1185">Reference proteome</keyword>
<feature type="binding site" evidence="10">
    <location>
        <position position="133"/>
    </location>
    <ligand>
        <name>Mg(2+)</name>
        <dbReference type="ChEBI" id="CHEBI:18420"/>
    </ligand>
</feature>
<evidence type="ECO:0000256" key="4">
    <source>
        <dbReference type="ARBA" id="ARBA00022801"/>
    </source>
</evidence>
<feature type="binding site" evidence="10">
    <location>
        <position position="104"/>
    </location>
    <ligand>
        <name>Zn(2+)</name>
        <dbReference type="ChEBI" id="CHEBI:29105"/>
    </ligand>
</feature>
<evidence type="ECO:0000256" key="10">
    <source>
        <dbReference type="PIRSR" id="PIRSR004682-4"/>
    </source>
</evidence>
<evidence type="ECO:0000256" key="8">
    <source>
        <dbReference type="PIRSR" id="PIRSR004682-1"/>
    </source>
</evidence>
<dbReference type="NCBIfam" id="TIGR01656">
    <property type="entry name" value="Histidinol-ppas"/>
    <property type="match status" value="1"/>
</dbReference>
<gene>
    <name evidence="11" type="ORF">HMPREF1705_03859</name>
</gene>
<dbReference type="InterPro" id="IPR004446">
    <property type="entry name" value="Heptose_bisP_phosphatase"/>
</dbReference>
<dbReference type="GO" id="GO:0005737">
    <property type="term" value="C:cytoplasm"/>
    <property type="evidence" value="ECO:0007669"/>
    <property type="project" value="UniProtKB-SubCell"/>
</dbReference>
<dbReference type="PANTHER" id="PTHR42891">
    <property type="entry name" value="D-GLYCERO-BETA-D-MANNO-HEPTOSE-1,7-BISPHOSPHATE 7-PHOSPHATASE"/>
    <property type="match status" value="1"/>
</dbReference>
<evidence type="ECO:0000313" key="11">
    <source>
        <dbReference type="EMBL" id="KRT34625.1"/>
    </source>
</evidence>
<keyword evidence="3 10" id="KW-0479">Metal-binding</keyword>
<keyword evidence="5 7" id="KW-0119">Carbohydrate metabolism</keyword>
<comment type="subcellular location">
    <subcellularLocation>
        <location evidence="1 7">Cytoplasm</location>
    </subcellularLocation>
</comment>
<feature type="binding site" evidence="10">
    <location>
        <position position="8"/>
    </location>
    <ligand>
        <name>Mg(2+)</name>
        <dbReference type="ChEBI" id="CHEBI:18420"/>
    </ligand>
</feature>
<evidence type="ECO:0000256" key="7">
    <source>
        <dbReference type="PIRNR" id="PIRNR004682"/>
    </source>
</evidence>
<dbReference type="CDD" id="cd07503">
    <property type="entry name" value="HAD_HisB-N"/>
    <property type="match status" value="1"/>
</dbReference>
<dbReference type="Proteomes" id="UP000005273">
    <property type="component" value="Unassembled WGS sequence"/>
</dbReference>
<dbReference type="InterPro" id="IPR006543">
    <property type="entry name" value="Histidinol-phos"/>
</dbReference>
<evidence type="ECO:0000256" key="5">
    <source>
        <dbReference type="ARBA" id="ARBA00023277"/>
    </source>
</evidence>
<evidence type="ECO:0000256" key="9">
    <source>
        <dbReference type="PIRSR" id="PIRSR004682-3"/>
    </source>
</evidence>
<comment type="cofactor">
    <cofactor evidence="10">
        <name>Zn(2+)</name>
        <dbReference type="ChEBI" id="CHEBI:29105"/>
    </cofactor>
</comment>
<reference evidence="12" key="1">
    <citation type="submission" date="2012-09" db="EMBL/GenBank/DDBJ databases">
        <authorList>
            <person name="Weinstock G."/>
            <person name="Sodergren E."/>
            <person name="Clifton S."/>
            <person name="Fulton L."/>
            <person name="Fulton B."/>
            <person name="Courtney L."/>
            <person name="Fronick C."/>
            <person name="Harrison M."/>
            <person name="Strong C."/>
            <person name="Farmer C."/>
            <person name="Delehaunty K."/>
            <person name="Markovic C."/>
            <person name="Hall O."/>
            <person name="Minx P."/>
            <person name="Tomlinson C."/>
            <person name="Mitreva M."/>
            <person name="Nelson J."/>
            <person name="Hou S."/>
            <person name="Wollam A."/>
            <person name="Pepin K.H."/>
            <person name="Johnson M."/>
            <person name="Bhonagiri V."/>
            <person name="Nash W.E."/>
            <person name="Suruliraj S."/>
            <person name="Warren W."/>
            <person name="Chinwalla A."/>
            <person name="Mardis E.R."/>
            <person name="Wilson R.K."/>
        </authorList>
    </citation>
    <scope>NUCLEOTIDE SEQUENCE [LARGE SCALE GENOMIC DNA]</scope>
    <source>
        <strain evidence="12">OS1</strain>
    </source>
</reference>
<feature type="active site" description="Nucleophile" evidence="8">
    <location>
        <position position="8"/>
    </location>
</feature>
<feature type="binding site" evidence="10">
    <location>
        <position position="89"/>
    </location>
    <ligand>
        <name>Zn(2+)</name>
        <dbReference type="ChEBI" id="CHEBI:29105"/>
    </ligand>
</feature>
<name>A0A0T5X8H0_9BACT</name>
<dbReference type="eggNOG" id="COG0241">
    <property type="taxonomic scope" value="Bacteria"/>
</dbReference>
<feature type="site" description="Contributes to substrate recognition" evidence="9">
    <location>
        <position position="107"/>
    </location>
</feature>
<sequence length="194" mass="21755">MRSAVFLDRDGTLIEDVGYLSSISQIKVLPRVVDGLKLFKSMGYLLIVVTNQSGVARGFFSEEFVLNVHDILGRLFKNNGVTIDAFYYCPHHPTEGLPPYNVNCDCRKPKTGMIKRAICEYDIDISKSWVIGDSLVDVQLARNAGCKGILLNRDDDLHSISKESFCDTSLYEAVKYDLFEAALYIKSDVSLRSL</sequence>
<dbReference type="RefSeq" id="WP_009200498.1">
    <property type="nucleotide sequence ID" value="NZ_ACJX03000001.1"/>
</dbReference>
<feature type="binding site" evidence="10">
    <location>
        <position position="10"/>
    </location>
    <ligand>
        <name>Mg(2+)</name>
        <dbReference type="ChEBI" id="CHEBI:18420"/>
    </ligand>
</feature>
<dbReference type="InterPro" id="IPR023214">
    <property type="entry name" value="HAD_sf"/>
</dbReference>
<keyword evidence="2 7" id="KW-0963">Cytoplasm</keyword>
<dbReference type="Gene3D" id="3.40.50.1000">
    <property type="entry name" value="HAD superfamily/HAD-like"/>
    <property type="match status" value="1"/>
</dbReference>
<dbReference type="InterPro" id="IPR036412">
    <property type="entry name" value="HAD-like_sf"/>
</dbReference>
<feature type="binding site" evidence="10">
    <location>
        <position position="91"/>
    </location>
    <ligand>
        <name>Zn(2+)</name>
        <dbReference type="ChEBI" id="CHEBI:29105"/>
    </ligand>
</feature>
<comment type="caution">
    <text evidence="11">The sequence shown here is derived from an EMBL/GenBank/DDBJ whole genome shotgun (WGS) entry which is preliminary data.</text>
</comment>
<dbReference type="EC" id="3.1.3.-" evidence="7"/>
<evidence type="ECO:0000313" key="12">
    <source>
        <dbReference type="Proteomes" id="UP000005273"/>
    </source>
</evidence>
<comment type="similarity">
    <text evidence="7">Belongs to the gmhB family.</text>
</comment>
<keyword evidence="10" id="KW-0862">Zinc</keyword>
<proteinExistence type="inferred from homology"/>
<dbReference type="OrthoDB" id="9801899at2"/>
<dbReference type="PANTHER" id="PTHR42891:SF1">
    <property type="entry name" value="D-GLYCERO-BETA-D-MANNO-HEPTOSE-1,7-BISPHOSPHATE 7-PHOSPHATASE"/>
    <property type="match status" value="1"/>
</dbReference>
<feature type="site" description="Stabilizes the phosphoryl group" evidence="9">
    <location>
        <position position="108"/>
    </location>
</feature>
<accession>A0A0T5X8H0</accession>
<feature type="active site" description="Proton donor" evidence="8">
    <location>
        <position position="10"/>
    </location>
</feature>
<dbReference type="GO" id="GO:0005975">
    <property type="term" value="P:carbohydrate metabolic process"/>
    <property type="evidence" value="ECO:0007669"/>
    <property type="project" value="InterPro"/>
</dbReference>
<dbReference type="NCBIfam" id="TIGR01662">
    <property type="entry name" value="HAD-SF-IIIA"/>
    <property type="match status" value="1"/>
</dbReference>
<evidence type="ECO:0000256" key="2">
    <source>
        <dbReference type="ARBA" id="ARBA00022490"/>
    </source>
</evidence>
<feature type="site" description="Stabilizes the phosphoryl group" evidence="9">
    <location>
        <position position="50"/>
    </location>
</feature>
<evidence type="ECO:0000256" key="6">
    <source>
        <dbReference type="ARBA" id="ARBA00031828"/>
    </source>
</evidence>
<dbReference type="AlphaFoldDB" id="A0A0T5X8H0"/>
<evidence type="ECO:0000256" key="1">
    <source>
        <dbReference type="ARBA" id="ARBA00004496"/>
    </source>
</evidence>
<evidence type="ECO:0000256" key="3">
    <source>
        <dbReference type="ARBA" id="ARBA00022723"/>
    </source>
</evidence>
<dbReference type="GO" id="GO:0016791">
    <property type="term" value="F:phosphatase activity"/>
    <property type="evidence" value="ECO:0007669"/>
    <property type="project" value="InterPro"/>
</dbReference>
<dbReference type="Pfam" id="PF13242">
    <property type="entry name" value="Hydrolase_like"/>
    <property type="match status" value="1"/>
</dbReference>
<feature type="binding site" evidence="10">
    <location>
        <position position="106"/>
    </location>
    <ligand>
        <name>Zn(2+)</name>
        <dbReference type="ChEBI" id="CHEBI:29105"/>
    </ligand>
</feature>
<protein>
    <recommendedName>
        <fullName evidence="6 7">D,D-heptose 1,7-bisphosphate phosphatase</fullName>
        <ecNumber evidence="7">3.1.3.-</ecNumber>
    </recommendedName>
</protein>
<keyword evidence="4 7" id="KW-0378">Hydrolase</keyword>
<dbReference type="GO" id="GO:0046872">
    <property type="term" value="F:metal ion binding"/>
    <property type="evidence" value="ECO:0007669"/>
    <property type="project" value="UniProtKB-KW"/>
</dbReference>
<organism evidence="11 12">
    <name type="scientific">Acetomicrobium hydrogeniformans ATCC BAA-1850</name>
    <dbReference type="NCBI Taxonomy" id="592015"/>
    <lineage>
        <taxon>Bacteria</taxon>
        <taxon>Thermotogati</taxon>
        <taxon>Synergistota</taxon>
        <taxon>Synergistia</taxon>
        <taxon>Synergistales</taxon>
        <taxon>Acetomicrobiaceae</taxon>
        <taxon>Acetomicrobium</taxon>
    </lineage>
</organism>
<dbReference type="STRING" id="592015.HMPREF1705_03859"/>
<dbReference type="SUPFAM" id="SSF56784">
    <property type="entry name" value="HAD-like"/>
    <property type="match status" value="1"/>
</dbReference>
<dbReference type="PIRSF" id="PIRSF004682">
    <property type="entry name" value="GmhB"/>
    <property type="match status" value="1"/>
</dbReference>
<comment type="cofactor">
    <cofactor evidence="10">
        <name>Mg(2+)</name>
        <dbReference type="ChEBI" id="CHEBI:18420"/>
    </cofactor>
</comment>
<dbReference type="InterPro" id="IPR006549">
    <property type="entry name" value="HAD-SF_hydro_IIIA"/>
</dbReference>